<feature type="compositionally biased region" description="Gly residues" evidence="1">
    <location>
        <begin position="45"/>
        <end position="63"/>
    </location>
</feature>
<evidence type="ECO:0000313" key="3">
    <source>
        <dbReference type="Proteomes" id="UP001501102"/>
    </source>
</evidence>
<reference evidence="3" key="1">
    <citation type="journal article" date="2019" name="Int. J. Syst. Evol. Microbiol.">
        <title>The Global Catalogue of Microorganisms (GCM) 10K type strain sequencing project: providing services to taxonomists for standard genome sequencing and annotation.</title>
        <authorList>
            <consortium name="The Broad Institute Genomics Platform"/>
            <consortium name="The Broad Institute Genome Sequencing Center for Infectious Disease"/>
            <person name="Wu L."/>
            <person name="Ma J."/>
        </authorList>
    </citation>
    <scope>NUCLEOTIDE SEQUENCE [LARGE SCALE GENOMIC DNA]</scope>
    <source>
        <strain evidence="3">JCM 4087</strain>
    </source>
</reference>
<feature type="region of interest" description="Disordered" evidence="1">
    <location>
        <begin position="40"/>
        <end position="63"/>
    </location>
</feature>
<accession>A0ABP6JBL1</accession>
<name>A0ABP6JBL1_STRTU</name>
<proteinExistence type="predicted"/>
<evidence type="ECO:0000313" key="2">
    <source>
        <dbReference type="EMBL" id="GAA2928032.1"/>
    </source>
</evidence>
<comment type="caution">
    <text evidence="2">The sequence shown here is derived from an EMBL/GenBank/DDBJ whole genome shotgun (WGS) entry which is preliminary data.</text>
</comment>
<dbReference type="Proteomes" id="UP001501102">
    <property type="component" value="Unassembled WGS sequence"/>
</dbReference>
<gene>
    <name evidence="2" type="ORF">GCM10020221_24950</name>
</gene>
<protein>
    <submittedName>
        <fullName evidence="2">Uncharacterized protein</fullName>
    </submittedName>
</protein>
<sequence>MVDGQGDVGGQGLAYRFAVLPGLGDGEGFEVFLHAVGDAEEDGGPVRGGGAGPAGGRGMGGVQGAFDVLGRAAGRPR</sequence>
<dbReference type="EMBL" id="BAAAXZ010000095">
    <property type="protein sequence ID" value="GAA2928032.1"/>
    <property type="molecule type" value="Genomic_DNA"/>
</dbReference>
<organism evidence="2 3">
    <name type="scientific">Streptomyces thioluteus</name>
    <dbReference type="NCBI Taxonomy" id="66431"/>
    <lineage>
        <taxon>Bacteria</taxon>
        <taxon>Bacillati</taxon>
        <taxon>Actinomycetota</taxon>
        <taxon>Actinomycetes</taxon>
        <taxon>Kitasatosporales</taxon>
        <taxon>Streptomycetaceae</taxon>
        <taxon>Streptomyces</taxon>
    </lineage>
</organism>
<evidence type="ECO:0000256" key="1">
    <source>
        <dbReference type="SAM" id="MobiDB-lite"/>
    </source>
</evidence>
<keyword evidence="3" id="KW-1185">Reference proteome</keyword>